<evidence type="ECO:0000313" key="2">
    <source>
        <dbReference type="EMBL" id="QLI82086.1"/>
    </source>
</evidence>
<sequence length="76" mass="8270">MDGLLAQTGNFFAAQPIGWGALVLAALGYFFMTRILKLIFFCVFLVAIAAGYFYLTHPSGSKPADDGVKTVIEKKH</sequence>
<evidence type="ECO:0000256" key="1">
    <source>
        <dbReference type="SAM" id="Phobius"/>
    </source>
</evidence>
<name>A0A7D5ZEK1_9NEIS</name>
<dbReference type="AlphaFoldDB" id="A0A7D5ZEK1"/>
<proteinExistence type="predicted"/>
<evidence type="ECO:0000313" key="3">
    <source>
        <dbReference type="Proteomes" id="UP000510822"/>
    </source>
</evidence>
<dbReference type="RefSeq" id="WP_180306173.1">
    <property type="nucleotide sequence ID" value="NZ_CP058952.1"/>
</dbReference>
<protein>
    <submittedName>
        <fullName evidence="2">Uncharacterized protein</fullName>
    </submittedName>
</protein>
<dbReference type="KEGG" id="cfon:HZU75_11425"/>
<dbReference type="Proteomes" id="UP000510822">
    <property type="component" value="Chromosome"/>
</dbReference>
<feature type="transmembrane region" description="Helical" evidence="1">
    <location>
        <begin position="12"/>
        <end position="31"/>
    </location>
</feature>
<keyword evidence="1" id="KW-0472">Membrane</keyword>
<organism evidence="2 3">
    <name type="scientific">Chitinibacter fontanus</name>
    <dbReference type="NCBI Taxonomy" id="1737446"/>
    <lineage>
        <taxon>Bacteria</taxon>
        <taxon>Pseudomonadati</taxon>
        <taxon>Pseudomonadota</taxon>
        <taxon>Betaproteobacteria</taxon>
        <taxon>Neisseriales</taxon>
        <taxon>Chitinibacteraceae</taxon>
        <taxon>Chitinibacter</taxon>
    </lineage>
</organism>
<dbReference type="EMBL" id="CP058952">
    <property type="protein sequence ID" value="QLI82086.1"/>
    <property type="molecule type" value="Genomic_DNA"/>
</dbReference>
<accession>A0A7D5ZEK1</accession>
<keyword evidence="1" id="KW-0812">Transmembrane</keyword>
<keyword evidence="3" id="KW-1185">Reference proteome</keyword>
<reference evidence="2 3" key="1">
    <citation type="journal article" date="2016" name="Int. J. Syst. Evol. Microbiol.">
        <title>Chitinibacter fontanus sp. nov., isolated from a spring.</title>
        <authorList>
            <person name="Sheu S.Y."/>
            <person name="Li Y.S."/>
            <person name="Young C.C."/>
            <person name="Chen W.M."/>
        </authorList>
    </citation>
    <scope>NUCLEOTIDE SEQUENCE [LARGE SCALE GENOMIC DNA]</scope>
    <source>
        <strain evidence="2 3">STM-7</strain>
    </source>
</reference>
<keyword evidence="1" id="KW-1133">Transmembrane helix</keyword>
<feature type="transmembrane region" description="Helical" evidence="1">
    <location>
        <begin position="38"/>
        <end position="55"/>
    </location>
</feature>
<gene>
    <name evidence="2" type="ORF">HZU75_11425</name>
</gene>